<dbReference type="PROSITE" id="PS50181">
    <property type="entry name" value="FBOX"/>
    <property type="match status" value="1"/>
</dbReference>
<sequence length="497" mass="56465">MDTILLHVENTNEVPNAWQQAFLESERAAVNAKIWQIEGEITKLLVQRDALKSQHQRYTSALSPLRRCPNEILVEIFTHFNASDYQDVLNISHVCHGWREVIFGIPILWVDIIVHIQDGNQPTAQTALARIEHHIKCAKGRPLSLMIGEVPHHLMMTIMCTIFAETTVKPSRFAARWRNITIPANSADLDGLLWVLNRYQTLDADPSTLASFTITHSSLDLFPNEDAIIDLKPLTALRTFRCEVEDPDFLDHVLINWGTLTSLTLGTPLPSVSYLNILALCPGLESLQILSEDQGEEIEDGDLITLQNLRELHIISWSCPMTLIERISCPVVESIAFDFSYAYVLEPVVYGFLERSKTDRLHHFHCSGELLFALLDSLGIPSPGFPSLVSLKLDREHNDDHDLNIFDFLTREGHADEFPKLERLEILDHDPSFRPEELESCLQMIRSRLEVSPDKLAQGWRALQRVVVQSGEEESEELSPLKAMRRFHEQGLLVGLL</sequence>
<dbReference type="InterPro" id="IPR036047">
    <property type="entry name" value="F-box-like_dom_sf"/>
</dbReference>
<dbReference type="InterPro" id="IPR032675">
    <property type="entry name" value="LRR_dom_sf"/>
</dbReference>
<gene>
    <name evidence="2" type="ORF">CPB83DRAFT_893455</name>
</gene>
<dbReference type="EMBL" id="MU157846">
    <property type="protein sequence ID" value="KAF9529346.1"/>
    <property type="molecule type" value="Genomic_DNA"/>
</dbReference>
<accession>A0A9P6EGU6</accession>
<dbReference type="Pfam" id="PF12937">
    <property type="entry name" value="F-box-like"/>
    <property type="match status" value="1"/>
</dbReference>
<protein>
    <recommendedName>
        <fullName evidence="1">F-box domain-containing protein</fullName>
    </recommendedName>
</protein>
<organism evidence="2 3">
    <name type="scientific">Crepidotus variabilis</name>
    <dbReference type="NCBI Taxonomy" id="179855"/>
    <lineage>
        <taxon>Eukaryota</taxon>
        <taxon>Fungi</taxon>
        <taxon>Dikarya</taxon>
        <taxon>Basidiomycota</taxon>
        <taxon>Agaricomycotina</taxon>
        <taxon>Agaricomycetes</taxon>
        <taxon>Agaricomycetidae</taxon>
        <taxon>Agaricales</taxon>
        <taxon>Agaricineae</taxon>
        <taxon>Crepidotaceae</taxon>
        <taxon>Crepidotus</taxon>
    </lineage>
</organism>
<dbReference type="SUPFAM" id="SSF81383">
    <property type="entry name" value="F-box domain"/>
    <property type="match status" value="1"/>
</dbReference>
<dbReference type="InterPro" id="IPR001810">
    <property type="entry name" value="F-box_dom"/>
</dbReference>
<keyword evidence="3" id="KW-1185">Reference proteome</keyword>
<feature type="domain" description="F-box" evidence="1">
    <location>
        <begin position="62"/>
        <end position="112"/>
    </location>
</feature>
<name>A0A9P6EGU6_9AGAR</name>
<reference evidence="2" key="1">
    <citation type="submission" date="2020-11" db="EMBL/GenBank/DDBJ databases">
        <authorList>
            <consortium name="DOE Joint Genome Institute"/>
            <person name="Ahrendt S."/>
            <person name="Riley R."/>
            <person name="Andreopoulos W."/>
            <person name="Labutti K."/>
            <person name="Pangilinan J."/>
            <person name="Ruiz-Duenas F.J."/>
            <person name="Barrasa J.M."/>
            <person name="Sanchez-Garcia M."/>
            <person name="Camarero S."/>
            <person name="Miyauchi S."/>
            <person name="Serrano A."/>
            <person name="Linde D."/>
            <person name="Babiker R."/>
            <person name="Drula E."/>
            <person name="Ayuso-Fernandez I."/>
            <person name="Pacheco R."/>
            <person name="Padilla G."/>
            <person name="Ferreira P."/>
            <person name="Barriuso J."/>
            <person name="Kellner H."/>
            <person name="Castanera R."/>
            <person name="Alfaro M."/>
            <person name="Ramirez L."/>
            <person name="Pisabarro A.G."/>
            <person name="Kuo A."/>
            <person name="Tritt A."/>
            <person name="Lipzen A."/>
            <person name="He G."/>
            <person name="Yan M."/>
            <person name="Ng V."/>
            <person name="Cullen D."/>
            <person name="Martin F."/>
            <person name="Rosso M.-N."/>
            <person name="Henrissat B."/>
            <person name="Hibbett D."/>
            <person name="Martinez A.T."/>
            <person name="Grigoriev I.V."/>
        </authorList>
    </citation>
    <scope>NUCLEOTIDE SEQUENCE</scope>
    <source>
        <strain evidence="2">CBS 506.95</strain>
    </source>
</reference>
<evidence type="ECO:0000313" key="3">
    <source>
        <dbReference type="Proteomes" id="UP000807306"/>
    </source>
</evidence>
<dbReference type="AlphaFoldDB" id="A0A9P6EGU6"/>
<dbReference type="OrthoDB" id="3270987at2759"/>
<comment type="caution">
    <text evidence="2">The sequence shown here is derived from an EMBL/GenBank/DDBJ whole genome shotgun (WGS) entry which is preliminary data.</text>
</comment>
<evidence type="ECO:0000313" key="2">
    <source>
        <dbReference type="EMBL" id="KAF9529346.1"/>
    </source>
</evidence>
<dbReference type="Gene3D" id="1.20.1280.50">
    <property type="match status" value="1"/>
</dbReference>
<proteinExistence type="predicted"/>
<dbReference type="Gene3D" id="3.80.10.10">
    <property type="entry name" value="Ribonuclease Inhibitor"/>
    <property type="match status" value="1"/>
</dbReference>
<dbReference type="Proteomes" id="UP000807306">
    <property type="component" value="Unassembled WGS sequence"/>
</dbReference>
<evidence type="ECO:0000259" key="1">
    <source>
        <dbReference type="PROSITE" id="PS50181"/>
    </source>
</evidence>